<protein>
    <submittedName>
        <fullName evidence="1">Uncharacterized protein</fullName>
    </submittedName>
</protein>
<gene>
    <name evidence="1" type="ORF">LIPSTDRAFT_74049</name>
</gene>
<dbReference type="AlphaFoldDB" id="A0A1E3Q2K8"/>
<name>A0A1E3Q2K8_LIPST</name>
<dbReference type="Proteomes" id="UP000094385">
    <property type="component" value="Unassembled WGS sequence"/>
</dbReference>
<proteinExistence type="predicted"/>
<keyword evidence="2" id="KW-1185">Reference proteome</keyword>
<reference evidence="1 2" key="1">
    <citation type="journal article" date="2016" name="Proc. Natl. Acad. Sci. U.S.A.">
        <title>Comparative genomics of biotechnologically important yeasts.</title>
        <authorList>
            <person name="Riley R."/>
            <person name="Haridas S."/>
            <person name="Wolfe K.H."/>
            <person name="Lopes M.R."/>
            <person name="Hittinger C.T."/>
            <person name="Goeker M."/>
            <person name="Salamov A.A."/>
            <person name="Wisecaver J.H."/>
            <person name="Long T.M."/>
            <person name="Calvey C.H."/>
            <person name="Aerts A.L."/>
            <person name="Barry K.W."/>
            <person name="Choi C."/>
            <person name="Clum A."/>
            <person name="Coughlan A.Y."/>
            <person name="Deshpande S."/>
            <person name="Douglass A.P."/>
            <person name="Hanson S.J."/>
            <person name="Klenk H.-P."/>
            <person name="LaButti K.M."/>
            <person name="Lapidus A."/>
            <person name="Lindquist E.A."/>
            <person name="Lipzen A.M."/>
            <person name="Meier-Kolthoff J.P."/>
            <person name="Ohm R.A."/>
            <person name="Otillar R.P."/>
            <person name="Pangilinan J.L."/>
            <person name="Peng Y."/>
            <person name="Rokas A."/>
            <person name="Rosa C.A."/>
            <person name="Scheuner C."/>
            <person name="Sibirny A.A."/>
            <person name="Slot J.C."/>
            <person name="Stielow J.B."/>
            <person name="Sun H."/>
            <person name="Kurtzman C.P."/>
            <person name="Blackwell M."/>
            <person name="Grigoriev I.V."/>
            <person name="Jeffries T.W."/>
        </authorList>
    </citation>
    <scope>NUCLEOTIDE SEQUENCE [LARGE SCALE GENOMIC DNA]</scope>
    <source>
        <strain evidence="1 2">NRRL Y-11557</strain>
    </source>
</reference>
<sequence>MENGHTADVAKRSVWDVTTGVVINTVQLAGSIYAAILACRDAGNPSNNRRKECLINIIFSISIALSTVRSAGNDAGIWYRDEYAITWIKLGKMKEFSNLWNGSSNLDVIWLHRPT</sequence>
<evidence type="ECO:0000313" key="2">
    <source>
        <dbReference type="Proteomes" id="UP000094385"/>
    </source>
</evidence>
<dbReference type="EMBL" id="KV454298">
    <property type="protein sequence ID" value="ODQ71392.1"/>
    <property type="molecule type" value="Genomic_DNA"/>
</dbReference>
<accession>A0A1E3Q2K8</accession>
<evidence type="ECO:0000313" key="1">
    <source>
        <dbReference type="EMBL" id="ODQ71392.1"/>
    </source>
</evidence>
<organism evidence="1 2">
    <name type="scientific">Lipomyces starkeyi NRRL Y-11557</name>
    <dbReference type="NCBI Taxonomy" id="675824"/>
    <lineage>
        <taxon>Eukaryota</taxon>
        <taxon>Fungi</taxon>
        <taxon>Dikarya</taxon>
        <taxon>Ascomycota</taxon>
        <taxon>Saccharomycotina</taxon>
        <taxon>Lipomycetes</taxon>
        <taxon>Lipomycetales</taxon>
        <taxon>Lipomycetaceae</taxon>
        <taxon>Lipomyces</taxon>
    </lineage>
</organism>